<reference evidence="1 2" key="1">
    <citation type="submission" date="2014-02" db="EMBL/GenBank/DDBJ databases">
        <title>The genome sequence of Colletotrichum nymphaeae SA-01.</title>
        <authorList>
            <person name="Baroncelli R."/>
            <person name="Thon M.R."/>
        </authorList>
    </citation>
    <scope>NUCLEOTIDE SEQUENCE [LARGE SCALE GENOMIC DNA]</scope>
    <source>
        <strain evidence="1 2">SA-01</strain>
    </source>
</reference>
<gene>
    <name evidence="1" type="ORF">CNYM01_14177</name>
</gene>
<accession>A0A135RPR0</accession>
<organism evidence="1 2">
    <name type="scientific">Colletotrichum nymphaeae SA-01</name>
    <dbReference type="NCBI Taxonomy" id="1460502"/>
    <lineage>
        <taxon>Eukaryota</taxon>
        <taxon>Fungi</taxon>
        <taxon>Dikarya</taxon>
        <taxon>Ascomycota</taxon>
        <taxon>Pezizomycotina</taxon>
        <taxon>Sordariomycetes</taxon>
        <taxon>Hypocreomycetidae</taxon>
        <taxon>Glomerellales</taxon>
        <taxon>Glomerellaceae</taxon>
        <taxon>Colletotrichum</taxon>
        <taxon>Colletotrichum acutatum species complex</taxon>
    </lineage>
</organism>
<dbReference type="EMBL" id="JEMN01001846">
    <property type="protein sequence ID" value="KXH25716.1"/>
    <property type="molecule type" value="Genomic_DNA"/>
</dbReference>
<dbReference type="InterPro" id="IPR036291">
    <property type="entry name" value="NAD(P)-bd_dom_sf"/>
</dbReference>
<evidence type="ECO:0000313" key="1">
    <source>
        <dbReference type="EMBL" id="KXH25716.1"/>
    </source>
</evidence>
<protein>
    <submittedName>
        <fullName evidence="1">Alcohol dehydrogenase GroES-like domain-containing protein</fullName>
    </submittedName>
</protein>
<dbReference type="SUPFAM" id="SSF51735">
    <property type="entry name" value="NAD(P)-binding Rossmann-fold domains"/>
    <property type="match status" value="1"/>
</dbReference>
<comment type="caution">
    <text evidence="1">The sequence shown here is derived from an EMBL/GenBank/DDBJ whole genome shotgun (WGS) entry which is preliminary data.</text>
</comment>
<name>A0A135RPR0_9PEZI</name>
<evidence type="ECO:0000313" key="2">
    <source>
        <dbReference type="Proteomes" id="UP000070054"/>
    </source>
</evidence>
<dbReference type="AlphaFoldDB" id="A0A135RPR0"/>
<keyword evidence="2" id="KW-1185">Reference proteome</keyword>
<sequence length="191" mass="21115">MAEKADVIRDIARTYPNEIYVPARGRCALDLLSIRDPKGVPRYGPPKLLNHMYESLLRLERFLNLWGPPSTRSLTTALLPLDPGNPLILRSAKSSQRSLPRLIFLSKPEGGPNVDLFVFFFLNALVYIVDHVKERLALAASIGAIPINFAGQDPVAQILAREPHGVMRTVNCVGMEALNSSLVMDESVVTK</sequence>
<dbReference type="Gene3D" id="3.40.50.720">
    <property type="entry name" value="NAD(P)-binding Rossmann-like Domain"/>
    <property type="match status" value="1"/>
</dbReference>
<dbReference type="Proteomes" id="UP000070054">
    <property type="component" value="Unassembled WGS sequence"/>
</dbReference>
<proteinExistence type="predicted"/>